<dbReference type="InterPro" id="IPR002656">
    <property type="entry name" value="Acyl_transf_3_dom"/>
</dbReference>
<keyword evidence="4" id="KW-1185">Reference proteome</keyword>
<evidence type="ECO:0000256" key="1">
    <source>
        <dbReference type="SAM" id="Phobius"/>
    </source>
</evidence>
<evidence type="ECO:0000259" key="2">
    <source>
        <dbReference type="Pfam" id="PF01757"/>
    </source>
</evidence>
<feature type="transmembrane region" description="Helical" evidence="1">
    <location>
        <begin position="188"/>
        <end position="207"/>
    </location>
</feature>
<keyword evidence="1" id="KW-1133">Transmembrane helix</keyword>
<gene>
    <name evidence="3" type="ORF">TWF730_000645</name>
</gene>
<protein>
    <recommendedName>
        <fullName evidence="2">Acyltransferase 3 domain-containing protein</fullName>
    </recommendedName>
</protein>
<dbReference type="AlphaFoldDB" id="A0AAV9VNH8"/>
<dbReference type="EMBL" id="JAVHNS010000001">
    <property type="protein sequence ID" value="KAK6363201.1"/>
    <property type="molecule type" value="Genomic_DNA"/>
</dbReference>
<dbReference type="InterPro" id="IPR050879">
    <property type="entry name" value="Acyltransferase_3"/>
</dbReference>
<proteinExistence type="predicted"/>
<dbReference type="GO" id="GO:0016747">
    <property type="term" value="F:acyltransferase activity, transferring groups other than amino-acyl groups"/>
    <property type="evidence" value="ECO:0007669"/>
    <property type="project" value="InterPro"/>
</dbReference>
<comment type="caution">
    <text evidence="3">The sequence shown here is derived from an EMBL/GenBank/DDBJ whole genome shotgun (WGS) entry which is preliminary data.</text>
</comment>
<sequence>MISPRAPMQDSFYSQAIWILKDYYKYVVKIVLFNDPADYRWETNSHLWTIPMEFRQSLYIFLMILGLSNFKNWARLKLALPLCVTVGLYNGNWQFSLFMCGFLLAEIHTRRENDENRLSLGSSDEKKKPIYDKHPQLFQLIKIAVLVIGLYFGSYPINAPLPSETSGFSLLTAWTPPSHVYKENHGPVYFWAAMGAGMIVASIEFLPSIQKLLCSGTCQYLGRISYSLYLVHGPLLQSLGYSLIIATWGAVGVQRLFDPRDSQDGPTDEETRNIESWKAVTTWVVFVINTVATIWVSDVFWRVFDAPSVKFSRWLEKKFI</sequence>
<reference evidence="3 4" key="1">
    <citation type="submission" date="2019-10" db="EMBL/GenBank/DDBJ databases">
        <authorList>
            <person name="Palmer J.M."/>
        </authorList>
    </citation>
    <scope>NUCLEOTIDE SEQUENCE [LARGE SCALE GENOMIC DNA]</scope>
    <source>
        <strain evidence="3 4">TWF730</strain>
    </source>
</reference>
<feature type="transmembrane region" description="Helical" evidence="1">
    <location>
        <begin position="137"/>
        <end position="157"/>
    </location>
</feature>
<keyword evidence="1" id="KW-0472">Membrane</keyword>
<dbReference type="PANTHER" id="PTHR23028">
    <property type="entry name" value="ACETYLTRANSFERASE"/>
    <property type="match status" value="1"/>
</dbReference>
<accession>A0AAV9VNH8</accession>
<feature type="transmembrane region" description="Helical" evidence="1">
    <location>
        <begin position="283"/>
        <end position="304"/>
    </location>
</feature>
<evidence type="ECO:0000313" key="3">
    <source>
        <dbReference type="EMBL" id="KAK6363201.1"/>
    </source>
</evidence>
<evidence type="ECO:0000313" key="4">
    <source>
        <dbReference type="Proteomes" id="UP001373714"/>
    </source>
</evidence>
<name>A0AAV9VNH8_9PEZI</name>
<feature type="domain" description="Acyltransferase 3" evidence="2">
    <location>
        <begin position="37"/>
        <end position="302"/>
    </location>
</feature>
<dbReference type="Pfam" id="PF01757">
    <property type="entry name" value="Acyl_transf_3"/>
    <property type="match status" value="1"/>
</dbReference>
<dbReference type="PANTHER" id="PTHR23028:SF134">
    <property type="entry name" value="PUTATIVE (AFU_ORTHOLOGUE AFUA_4G08520)-RELATED"/>
    <property type="match status" value="1"/>
</dbReference>
<feature type="transmembrane region" description="Helical" evidence="1">
    <location>
        <begin position="228"/>
        <end position="251"/>
    </location>
</feature>
<keyword evidence="1" id="KW-0812">Transmembrane</keyword>
<dbReference type="Proteomes" id="UP001373714">
    <property type="component" value="Unassembled WGS sequence"/>
</dbReference>
<organism evidence="3 4">
    <name type="scientific">Orbilia blumenaviensis</name>
    <dbReference type="NCBI Taxonomy" id="1796055"/>
    <lineage>
        <taxon>Eukaryota</taxon>
        <taxon>Fungi</taxon>
        <taxon>Dikarya</taxon>
        <taxon>Ascomycota</taxon>
        <taxon>Pezizomycotina</taxon>
        <taxon>Orbiliomycetes</taxon>
        <taxon>Orbiliales</taxon>
        <taxon>Orbiliaceae</taxon>
        <taxon>Orbilia</taxon>
    </lineage>
</organism>